<dbReference type="Proteomes" id="UP001205998">
    <property type="component" value="Unassembled WGS sequence"/>
</dbReference>
<gene>
    <name evidence="3" type="ORF">C0J50_4839</name>
</gene>
<dbReference type="PANTHER" id="PTHR13906">
    <property type="entry name" value="PORCUPINE"/>
    <property type="match status" value="1"/>
</dbReference>
<feature type="compositionally biased region" description="Acidic residues" evidence="1">
    <location>
        <begin position="1"/>
        <end position="13"/>
    </location>
</feature>
<keyword evidence="2" id="KW-1133">Transmembrane helix</keyword>
<reference evidence="3" key="1">
    <citation type="submission" date="2018-07" db="EMBL/GenBank/DDBJ databases">
        <title>Comparative genomics of catfishes provides insights into carnivory and benthic adaptation.</title>
        <authorList>
            <person name="Zhang Y."/>
            <person name="Wang D."/>
            <person name="Peng Z."/>
            <person name="Zheng S."/>
            <person name="Shao F."/>
            <person name="Tao W."/>
        </authorList>
    </citation>
    <scope>NUCLEOTIDE SEQUENCE</scope>
    <source>
        <strain evidence="3">Chongqing</strain>
    </source>
</reference>
<evidence type="ECO:0000313" key="3">
    <source>
        <dbReference type="EMBL" id="KAI5611316.1"/>
    </source>
</evidence>
<sequence length="178" mass="19388">MDEKEEEDEDEEEGQRGGEACTGSNLLQPISEIINLPLDQVNFVACQLCALLSAFCFRLYLHPSKTSPFVRHVVATLLGFYFALFCFGCVCRIRIHYGTDLHKTARRVATVPRPGRGGRSLGSGELVLRYGEPLVDGSAELGAFEEEEEGLWLGKTKVVLGGTDDALAAEDTGTEAGF</sequence>
<proteinExistence type="predicted"/>
<dbReference type="AlphaFoldDB" id="A0AAD5A7T9"/>
<protein>
    <submittedName>
        <fullName evidence="3">Membrane bound O-acyltransferase domain containing 2b</fullName>
    </submittedName>
</protein>
<feature type="transmembrane region" description="Helical" evidence="2">
    <location>
        <begin position="73"/>
        <end position="93"/>
    </location>
</feature>
<dbReference type="EMBL" id="MU567224">
    <property type="protein sequence ID" value="KAI5611316.1"/>
    <property type="molecule type" value="Genomic_DNA"/>
</dbReference>
<dbReference type="InterPro" id="IPR049941">
    <property type="entry name" value="LPLAT_7/PORCN-like"/>
</dbReference>
<dbReference type="GO" id="GO:0030258">
    <property type="term" value="P:lipid modification"/>
    <property type="evidence" value="ECO:0007669"/>
    <property type="project" value="TreeGrafter"/>
</dbReference>
<organism evidence="3 4">
    <name type="scientific">Silurus asotus</name>
    <name type="common">Amur catfish</name>
    <name type="synonym">Parasilurus asotus</name>
    <dbReference type="NCBI Taxonomy" id="30991"/>
    <lineage>
        <taxon>Eukaryota</taxon>
        <taxon>Metazoa</taxon>
        <taxon>Chordata</taxon>
        <taxon>Craniata</taxon>
        <taxon>Vertebrata</taxon>
        <taxon>Euteleostomi</taxon>
        <taxon>Actinopterygii</taxon>
        <taxon>Neopterygii</taxon>
        <taxon>Teleostei</taxon>
        <taxon>Ostariophysi</taxon>
        <taxon>Siluriformes</taxon>
        <taxon>Siluridae</taxon>
        <taxon>Silurus</taxon>
    </lineage>
</organism>
<dbReference type="PANTHER" id="PTHR13906:SF7">
    <property type="entry name" value="LYSOPHOSPHOLIPID ACYLTRANSFERASE 2"/>
    <property type="match status" value="1"/>
</dbReference>
<feature type="region of interest" description="Disordered" evidence="1">
    <location>
        <begin position="1"/>
        <end position="22"/>
    </location>
</feature>
<keyword evidence="2" id="KW-0812">Transmembrane</keyword>
<comment type="caution">
    <text evidence="3">The sequence shown here is derived from an EMBL/GenBank/DDBJ whole genome shotgun (WGS) entry which is preliminary data.</text>
</comment>
<keyword evidence="4" id="KW-1185">Reference proteome</keyword>
<dbReference type="GO" id="GO:0016746">
    <property type="term" value="F:acyltransferase activity"/>
    <property type="evidence" value="ECO:0007669"/>
    <property type="project" value="TreeGrafter"/>
</dbReference>
<keyword evidence="2" id="KW-0472">Membrane</keyword>
<accession>A0AAD5A7T9</accession>
<name>A0AAD5A7T9_SILAS</name>
<dbReference type="GO" id="GO:0016020">
    <property type="term" value="C:membrane"/>
    <property type="evidence" value="ECO:0007669"/>
    <property type="project" value="TreeGrafter"/>
</dbReference>
<evidence type="ECO:0000256" key="2">
    <source>
        <dbReference type="SAM" id="Phobius"/>
    </source>
</evidence>
<evidence type="ECO:0000256" key="1">
    <source>
        <dbReference type="SAM" id="MobiDB-lite"/>
    </source>
</evidence>
<evidence type="ECO:0000313" key="4">
    <source>
        <dbReference type="Proteomes" id="UP001205998"/>
    </source>
</evidence>